<feature type="domain" description="KOW" evidence="4">
    <location>
        <begin position="588"/>
        <end position="615"/>
    </location>
</feature>
<name>A0ABR3F7S4_9AGAR</name>
<feature type="region of interest" description="Disordered" evidence="3">
    <location>
        <begin position="732"/>
        <end position="762"/>
    </location>
</feature>
<keyword evidence="2" id="KW-0687">Ribonucleoprotein</keyword>
<feature type="domain" description="KOW" evidence="4">
    <location>
        <begin position="439"/>
        <end position="466"/>
    </location>
</feature>
<keyword evidence="6" id="KW-1185">Reference proteome</keyword>
<feature type="region of interest" description="Disordered" evidence="3">
    <location>
        <begin position="248"/>
        <end position="267"/>
    </location>
</feature>
<evidence type="ECO:0000313" key="6">
    <source>
        <dbReference type="Proteomes" id="UP001465976"/>
    </source>
</evidence>
<protein>
    <recommendedName>
        <fullName evidence="4">KOW domain-containing protein</fullName>
    </recommendedName>
</protein>
<feature type="compositionally biased region" description="Acidic residues" evidence="3">
    <location>
        <begin position="18"/>
        <end position="30"/>
    </location>
</feature>
<dbReference type="EMBL" id="JBAHYK010000791">
    <property type="protein sequence ID" value="KAL0571294.1"/>
    <property type="molecule type" value="Genomic_DNA"/>
</dbReference>
<organism evidence="5 6">
    <name type="scientific">Marasmius crinis-equi</name>
    <dbReference type="NCBI Taxonomy" id="585013"/>
    <lineage>
        <taxon>Eukaryota</taxon>
        <taxon>Fungi</taxon>
        <taxon>Dikarya</taxon>
        <taxon>Basidiomycota</taxon>
        <taxon>Agaricomycotina</taxon>
        <taxon>Agaricomycetes</taxon>
        <taxon>Agaricomycetidae</taxon>
        <taxon>Agaricales</taxon>
        <taxon>Marasmiineae</taxon>
        <taxon>Marasmiaceae</taxon>
        <taxon>Marasmius</taxon>
    </lineage>
</organism>
<dbReference type="SMART" id="SM00739">
    <property type="entry name" value="KOW"/>
    <property type="match status" value="3"/>
</dbReference>
<evidence type="ECO:0000256" key="1">
    <source>
        <dbReference type="ARBA" id="ARBA00022980"/>
    </source>
</evidence>
<proteinExistence type="predicted"/>
<evidence type="ECO:0000256" key="2">
    <source>
        <dbReference type="ARBA" id="ARBA00023274"/>
    </source>
</evidence>
<feature type="compositionally biased region" description="Low complexity" evidence="3">
    <location>
        <begin position="41"/>
        <end position="53"/>
    </location>
</feature>
<feature type="region of interest" description="Disordered" evidence="3">
    <location>
        <begin position="66"/>
        <end position="92"/>
    </location>
</feature>
<dbReference type="CDD" id="cd06089">
    <property type="entry name" value="KOW_RPL26"/>
    <property type="match status" value="1"/>
</dbReference>
<keyword evidence="1" id="KW-0689">Ribosomal protein</keyword>
<reference evidence="5 6" key="1">
    <citation type="submission" date="2024-02" db="EMBL/GenBank/DDBJ databases">
        <title>A draft genome for the cacao thread blight pathogen Marasmius crinis-equi.</title>
        <authorList>
            <person name="Cohen S.P."/>
            <person name="Baruah I.K."/>
            <person name="Amoako-Attah I."/>
            <person name="Bukari Y."/>
            <person name="Meinhardt L.W."/>
            <person name="Bailey B.A."/>
        </authorList>
    </citation>
    <scope>NUCLEOTIDE SEQUENCE [LARGE SCALE GENOMIC DNA]</scope>
    <source>
        <strain evidence="5 6">GH-76</strain>
    </source>
</reference>
<gene>
    <name evidence="5" type="ORF">V5O48_010671</name>
</gene>
<feature type="domain" description="KOW" evidence="4">
    <location>
        <begin position="216"/>
        <end position="243"/>
    </location>
</feature>
<accession>A0ABR3F7S4</accession>
<feature type="compositionally biased region" description="Polar residues" evidence="3">
    <location>
        <begin position="68"/>
        <end position="91"/>
    </location>
</feature>
<evidence type="ECO:0000256" key="3">
    <source>
        <dbReference type="SAM" id="MobiDB-lite"/>
    </source>
</evidence>
<dbReference type="Proteomes" id="UP001465976">
    <property type="component" value="Unassembled WGS sequence"/>
</dbReference>
<comment type="caution">
    <text evidence="5">The sequence shown here is derived from an EMBL/GenBank/DDBJ whole genome shotgun (WGS) entry which is preliminary data.</text>
</comment>
<dbReference type="InterPro" id="IPR041988">
    <property type="entry name" value="Ribosomal_uL24_KOW"/>
</dbReference>
<sequence length="958" mass="106372">MASLFVDLEAQVAQFSSDETDDDDQGDFIDDEHTPNDAPGTSSSMQYTTSSSGSVAVPFLEDLEQRYTRTSVSDRAPSSSRLGSDPGSDSTVLGKRKAIDLLESWHPVLPIAARHPSPPPAPASSSSSAYRGAAVPIHPLTKQRLPVREQPIRVPEDRRVLESDPNTVEMFGLWRNGPPSSAIRKPQPALASGKRSELQRWSRWAATESQIRFRTEFAPGEWVSIRRGTYKGDLGQIWKIHSRQKTSEELRSEQQQVEEALKQGSSPPDPLPEFVFEGYWVLVVPRFPPPHFTHQSSLKLKPQFAKGRKRFPPVIFNPREYDIIIPEKYVKSAQGFDIDGRLVSHGLLIKLFKTAALDPAFTVPSQTIRAFQDHPHSKRFPFPIPGQWCFLDGEEVDVERSANWESGRGVVKVSTDGSIAVDYGAPGLHPAPIHLMCKVIGVGDYIRVLSGDQSGKEGLVVEKRANILAVSEKGSRQGIDFFVHVNSATQEKGKFDCSSIPWLDQEVSIVKGPAYGNDGIVKDVIRKPNRTTLFLWLYLPHLKRTLEIADTHVVAKGTREPLWKLLPLREDQKHYNIDRSGSTTSGQVPWTGLYVGVIKGPHKGKEGTVQDVNRTQHPFAISGLMVTIEFNLMGSPCEHIYYDYVRERHTGLTLAGYHPLRSKEAFFRPNPKFVGAGVKFDSRTPRFFSLSHCIEKEHNAVDKSRLLDPGDESLVIPDVDPNGPMDVWNPYWEYPGSPRVQPPSPSSSPSTQPVQPRPTQSNYEAAARHVLARSELVGVSVLVDIQNGPHKRAGVYVKLSRTPTGAIIGVLRKGKGNHTHEILLTSIAVSDKRVDQTKDDPLLVVIAGEHLGKLVRRVCHFYVGPETTGETKWLVLAVVDKDEPVNKLTGDLVECALGELAFVEEAPTDRFRATHVTMKRVRDEARLKMSAEVRQPGEGDLDCLRAMILGQFSAGHST</sequence>
<feature type="region of interest" description="Disordered" evidence="3">
    <location>
        <begin position="13"/>
        <end position="53"/>
    </location>
</feature>
<evidence type="ECO:0000313" key="5">
    <source>
        <dbReference type="EMBL" id="KAL0571294.1"/>
    </source>
</evidence>
<feature type="compositionally biased region" description="Low complexity" evidence="3">
    <location>
        <begin position="747"/>
        <end position="761"/>
    </location>
</feature>
<evidence type="ECO:0000259" key="4">
    <source>
        <dbReference type="SMART" id="SM00739"/>
    </source>
</evidence>
<dbReference type="InterPro" id="IPR005824">
    <property type="entry name" value="KOW"/>
</dbReference>